<dbReference type="PANTHER" id="PTHR15215:SF2">
    <property type="entry name" value="PROTEIN THEMIS2"/>
    <property type="match status" value="1"/>
</dbReference>
<feature type="domain" description="CABIT" evidence="4">
    <location>
        <begin position="18"/>
        <end position="237"/>
    </location>
</feature>
<reference evidence="5" key="3">
    <citation type="submission" date="2025-09" db="UniProtKB">
        <authorList>
            <consortium name="Ensembl"/>
        </authorList>
    </citation>
    <scope>IDENTIFICATION</scope>
</reference>
<dbReference type="InterPro" id="IPR025946">
    <property type="entry name" value="CABIT_dom"/>
</dbReference>
<keyword evidence="6" id="KW-1185">Reference proteome</keyword>
<dbReference type="GO" id="GO:0005634">
    <property type="term" value="C:nucleus"/>
    <property type="evidence" value="ECO:0007669"/>
    <property type="project" value="Ensembl"/>
</dbReference>
<evidence type="ECO:0000256" key="3">
    <source>
        <dbReference type="SAM" id="MobiDB-lite"/>
    </source>
</evidence>
<dbReference type="GO" id="GO:0050864">
    <property type="term" value="P:regulation of B cell activation"/>
    <property type="evidence" value="ECO:0007669"/>
    <property type="project" value="Ensembl"/>
</dbReference>
<accession>A0A8C8TCG1</accession>
<dbReference type="GeneTree" id="ENSGT00530000063770"/>
<reference evidence="5 6" key="1">
    <citation type="submission" date="2018-10" db="EMBL/GenBank/DDBJ databases">
        <title>Improved assembly of the deer mouse Peromyscus maniculatus genome.</title>
        <authorList>
            <person name="Lassance J.-M."/>
            <person name="Hoekstra H.E."/>
        </authorList>
    </citation>
    <scope>NUCLEOTIDE SEQUENCE [LARGE SCALE GENOMIC DNA]</scope>
</reference>
<protein>
    <submittedName>
        <fullName evidence="5">Thymocyte selection associated family member 2</fullName>
    </submittedName>
</protein>
<evidence type="ECO:0000259" key="4">
    <source>
        <dbReference type="Pfam" id="PF12736"/>
    </source>
</evidence>
<dbReference type="InterPro" id="IPR039671">
    <property type="entry name" value="THEMIS"/>
</dbReference>
<dbReference type="Ensembl" id="ENSPEMT00000010098.2">
    <property type="protein sequence ID" value="ENSPEMP00000005990.2"/>
    <property type="gene ID" value="ENSPEMG00000008336.2"/>
</dbReference>
<evidence type="ECO:0000256" key="2">
    <source>
        <dbReference type="SAM" id="Coils"/>
    </source>
</evidence>
<dbReference type="AlphaFoldDB" id="A0A8C8TCG1"/>
<dbReference type="Proteomes" id="UP000694547">
    <property type="component" value="Chromosome 2"/>
</dbReference>
<keyword evidence="2" id="KW-0175">Coiled coil</keyword>
<feature type="coiled-coil region" evidence="2">
    <location>
        <begin position="395"/>
        <end position="422"/>
    </location>
</feature>
<feature type="compositionally biased region" description="Basic and acidic residues" evidence="3">
    <location>
        <begin position="593"/>
        <end position="603"/>
    </location>
</feature>
<name>A0A8C8TCG1_PERMB</name>
<organism evidence="5 6">
    <name type="scientific">Peromyscus maniculatus bairdii</name>
    <name type="common">Prairie deer mouse</name>
    <dbReference type="NCBI Taxonomy" id="230844"/>
    <lineage>
        <taxon>Eukaryota</taxon>
        <taxon>Metazoa</taxon>
        <taxon>Chordata</taxon>
        <taxon>Craniata</taxon>
        <taxon>Vertebrata</taxon>
        <taxon>Euteleostomi</taxon>
        <taxon>Mammalia</taxon>
        <taxon>Eutheria</taxon>
        <taxon>Euarchontoglires</taxon>
        <taxon>Glires</taxon>
        <taxon>Rodentia</taxon>
        <taxon>Myomorpha</taxon>
        <taxon>Muroidea</taxon>
        <taxon>Cricetidae</taxon>
        <taxon>Neotominae</taxon>
        <taxon>Peromyscus</taxon>
    </lineage>
</organism>
<comment type="similarity">
    <text evidence="1">Belongs to the themis family.</text>
</comment>
<proteinExistence type="inferred from homology"/>
<sequence>MEPVLLQDFVSLLDPASLPRVLRVCSGVYLEGSVYELFGNECCLSTGDLIKVTHVHLQKVVCENPETGQTLDLNPNFSGLFSTLTSLQSYRTLDELISAMPQNGTQRPIYFKSTQRIVTEARVVPADQPLRLEAVEMHHGTRYARCVQVSKTQEVILHLPLSQNGPFWRCKPGPPQTLLQILQDPTMTGLMLTCPSLPWRTMTLKPQYMLQALMHMRRTIVKIPSTLEVEVEDVTASSQHIHFIKPLLLSEVLAQGGPFPMAAEILEVPEGPPIFLSPWAASLRKGQRLCIHGPASPSWRVVASSKSRRVPRYFFLSGAYQGKLRRRPREFPTAYDLLGALQPGRPLRVVATKDCDGNEEENPGFSFLAVGDRLEVLSQSQVCGTQGQDIDVLICQRLSEQAGEEEEELEEEEEEVESKEQILLPLYLSGSFVEEVTDGRRYSLTDLTAQFSLPCEVKVVAKDARHPTDPLVSFPGLRLEEKLTEPFLVVGLDSQAEMCFEIPPRWMDLTVAEVEEQPGQVAGPLSVARVEELSEAFYYSLRRLPAPESQAPPPRPPKSKGISVQKQIIQSCKEDSVKSPVIGQQESYPQPEPKAKTTLEDLPKDKASLYSKIAAHEKDLKSKTQTQNSVVGMKPKSSSTLNKYSIIESYPLPDPDMDDHDYEEI</sequence>
<feature type="region of interest" description="Disordered" evidence="3">
    <location>
        <begin position="544"/>
        <end position="603"/>
    </location>
</feature>
<feature type="compositionally biased region" description="Polar residues" evidence="3">
    <location>
        <begin position="623"/>
        <end position="638"/>
    </location>
</feature>
<dbReference type="Pfam" id="PF12736">
    <property type="entry name" value="CABIT"/>
    <property type="match status" value="2"/>
</dbReference>
<feature type="domain" description="CABIT" evidence="4">
    <location>
        <begin position="259"/>
        <end position="518"/>
    </location>
</feature>
<evidence type="ECO:0000313" key="6">
    <source>
        <dbReference type="Proteomes" id="UP000694547"/>
    </source>
</evidence>
<evidence type="ECO:0000313" key="5">
    <source>
        <dbReference type="Ensembl" id="ENSPEMP00000005990.2"/>
    </source>
</evidence>
<dbReference type="GO" id="GO:0005737">
    <property type="term" value="C:cytoplasm"/>
    <property type="evidence" value="ECO:0007669"/>
    <property type="project" value="Ensembl"/>
</dbReference>
<dbReference type="PANTHER" id="PTHR15215">
    <property type="entry name" value="CABIT DOMAIN-CONTAINING PROTEIN"/>
    <property type="match status" value="1"/>
</dbReference>
<reference evidence="5" key="2">
    <citation type="submission" date="2025-08" db="UniProtKB">
        <authorList>
            <consortium name="Ensembl"/>
        </authorList>
    </citation>
    <scope>IDENTIFICATION</scope>
</reference>
<feature type="region of interest" description="Disordered" evidence="3">
    <location>
        <begin position="618"/>
        <end position="638"/>
    </location>
</feature>
<dbReference type="GO" id="GO:0050852">
    <property type="term" value="P:T cell receptor signaling pathway"/>
    <property type="evidence" value="ECO:0007669"/>
    <property type="project" value="Ensembl"/>
</dbReference>
<evidence type="ECO:0000256" key="1">
    <source>
        <dbReference type="ARBA" id="ARBA00006414"/>
    </source>
</evidence>